<sequence length="32" mass="3473">MGRSKRRDSDHTSLNLHLAAADETGEGLLYAS</sequence>
<organism evidence="1 2">
    <name type="scientific">Trifolium medium</name>
    <dbReference type="NCBI Taxonomy" id="97028"/>
    <lineage>
        <taxon>Eukaryota</taxon>
        <taxon>Viridiplantae</taxon>
        <taxon>Streptophyta</taxon>
        <taxon>Embryophyta</taxon>
        <taxon>Tracheophyta</taxon>
        <taxon>Spermatophyta</taxon>
        <taxon>Magnoliopsida</taxon>
        <taxon>eudicotyledons</taxon>
        <taxon>Gunneridae</taxon>
        <taxon>Pentapetalae</taxon>
        <taxon>rosids</taxon>
        <taxon>fabids</taxon>
        <taxon>Fabales</taxon>
        <taxon>Fabaceae</taxon>
        <taxon>Papilionoideae</taxon>
        <taxon>50 kb inversion clade</taxon>
        <taxon>NPAAA clade</taxon>
        <taxon>Hologalegina</taxon>
        <taxon>IRL clade</taxon>
        <taxon>Trifolieae</taxon>
        <taxon>Trifolium</taxon>
    </lineage>
</organism>
<keyword evidence="2" id="KW-1185">Reference proteome</keyword>
<evidence type="ECO:0000313" key="1">
    <source>
        <dbReference type="EMBL" id="MCI63151.1"/>
    </source>
</evidence>
<name>A0A392TPN6_9FABA</name>
<comment type="caution">
    <text evidence="1">The sequence shown here is derived from an EMBL/GenBank/DDBJ whole genome shotgun (WGS) entry which is preliminary data.</text>
</comment>
<dbReference type="AlphaFoldDB" id="A0A392TPN6"/>
<feature type="non-terminal residue" evidence="1">
    <location>
        <position position="32"/>
    </location>
</feature>
<reference evidence="1 2" key="1">
    <citation type="journal article" date="2018" name="Front. Plant Sci.">
        <title>Red Clover (Trifolium pratense) and Zigzag Clover (T. medium) - A Picture of Genomic Similarities and Differences.</title>
        <authorList>
            <person name="Dluhosova J."/>
            <person name="Istvanek J."/>
            <person name="Nedelnik J."/>
            <person name="Repkova J."/>
        </authorList>
    </citation>
    <scope>NUCLEOTIDE SEQUENCE [LARGE SCALE GENOMIC DNA]</scope>
    <source>
        <strain evidence="2">cv. 10/8</strain>
        <tissue evidence="1">Leaf</tissue>
    </source>
</reference>
<accession>A0A392TPN6</accession>
<protein>
    <submittedName>
        <fullName evidence="1">Uncharacterized protein</fullName>
    </submittedName>
</protein>
<dbReference type="Proteomes" id="UP000265520">
    <property type="component" value="Unassembled WGS sequence"/>
</dbReference>
<evidence type="ECO:0000313" key="2">
    <source>
        <dbReference type="Proteomes" id="UP000265520"/>
    </source>
</evidence>
<dbReference type="EMBL" id="LXQA010631934">
    <property type="protein sequence ID" value="MCI63151.1"/>
    <property type="molecule type" value="Genomic_DNA"/>
</dbReference>
<proteinExistence type="predicted"/>